<keyword evidence="2" id="KW-1185">Reference proteome</keyword>
<dbReference type="EMBL" id="JABSTQ010011328">
    <property type="protein sequence ID" value="KAG0412719.1"/>
    <property type="molecule type" value="Genomic_DNA"/>
</dbReference>
<evidence type="ECO:0000313" key="1">
    <source>
        <dbReference type="EMBL" id="KAG0412719.1"/>
    </source>
</evidence>
<comment type="caution">
    <text evidence="1">The sequence shown here is derived from an EMBL/GenBank/DDBJ whole genome shotgun (WGS) entry which is preliminary data.</text>
</comment>
<proteinExistence type="predicted"/>
<accession>A0AC60P010</accession>
<organism evidence="1 2">
    <name type="scientific">Ixodes persulcatus</name>
    <name type="common">Taiga tick</name>
    <dbReference type="NCBI Taxonomy" id="34615"/>
    <lineage>
        <taxon>Eukaryota</taxon>
        <taxon>Metazoa</taxon>
        <taxon>Ecdysozoa</taxon>
        <taxon>Arthropoda</taxon>
        <taxon>Chelicerata</taxon>
        <taxon>Arachnida</taxon>
        <taxon>Acari</taxon>
        <taxon>Parasitiformes</taxon>
        <taxon>Ixodida</taxon>
        <taxon>Ixodoidea</taxon>
        <taxon>Ixodidae</taxon>
        <taxon>Ixodinae</taxon>
        <taxon>Ixodes</taxon>
    </lineage>
</organism>
<evidence type="ECO:0000313" key="2">
    <source>
        <dbReference type="Proteomes" id="UP000805193"/>
    </source>
</evidence>
<gene>
    <name evidence="1" type="ORF">HPB47_010110</name>
</gene>
<protein>
    <submittedName>
        <fullName evidence="1">Uncharacterized protein</fullName>
    </submittedName>
</protein>
<sequence length="186" mass="21005">MNRNQLAQPAVLENARDLLVRTHGTCFVVPRLQDEERRKCKQQGVEWESEKARYEARLTALSDNLDTFRGDLASERTKREAAEAKLDGISGDKLELEAKLENTLDERRASVGQMDNAKYQGRKWADDSQVAHCTGCQKQFTVTIRKHHCRNCGNIFCNECSARSATIPSSKKPVRVCDGCFAEVTQ</sequence>
<name>A0AC60P010_IXOPE</name>
<reference evidence="1 2" key="1">
    <citation type="journal article" date="2020" name="Cell">
        <title>Large-Scale Comparative Analyses of Tick Genomes Elucidate Their Genetic Diversity and Vector Capacities.</title>
        <authorList>
            <consortium name="Tick Genome and Microbiome Consortium (TIGMIC)"/>
            <person name="Jia N."/>
            <person name="Wang J."/>
            <person name="Shi W."/>
            <person name="Du L."/>
            <person name="Sun Y."/>
            <person name="Zhan W."/>
            <person name="Jiang J.F."/>
            <person name="Wang Q."/>
            <person name="Zhang B."/>
            <person name="Ji P."/>
            <person name="Bell-Sakyi L."/>
            <person name="Cui X.M."/>
            <person name="Yuan T.T."/>
            <person name="Jiang B.G."/>
            <person name="Yang W.F."/>
            <person name="Lam T.T."/>
            <person name="Chang Q.C."/>
            <person name="Ding S.J."/>
            <person name="Wang X.J."/>
            <person name="Zhu J.G."/>
            <person name="Ruan X.D."/>
            <person name="Zhao L."/>
            <person name="Wei J.T."/>
            <person name="Ye R.Z."/>
            <person name="Que T.C."/>
            <person name="Du C.H."/>
            <person name="Zhou Y.H."/>
            <person name="Cheng J.X."/>
            <person name="Dai P.F."/>
            <person name="Guo W.B."/>
            <person name="Han X.H."/>
            <person name="Huang E.J."/>
            <person name="Li L.F."/>
            <person name="Wei W."/>
            <person name="Gao Y.C."/>
            <person name="Liu J.Z."/>
            <person name="Shao H.Z."/>
            <person name="Wang X."/>
            <person name="Wang C.C."/>
            <person name="Yang T.C."/>
            <person name="Huo Q.B."/>
            <person name="Li W."/>
            <person name="Chen H.Y."/>
            <person name="Chen S.E."/>
            <person name="Zhou L.G."/>
            <person name="Ni X.B."/>
            <person name="Tian J.H."/>
            <person name="Sheng Y."/>
            <person name="Liu T."/>
            <person name="Pan Y.S."/>
            <person name="Xia L.Y."/>
            <person name="Li J."/>
            <person name="Zhao F."/>
            <person name="Cao W.C."/>
        </authorList>
    </citation>
    <scope>NUCLEOTIDE SEQUENCE [LARGE SCALE GENOMIC DNA]</scope>
    <source>
        <strain evidence="1">Iper-2018</strain>
    </source>
</reference>
<dbReference type="Proteomes" id="UP000805193">
    <property type="component" value="Unassembled WGS sequence"/>
</dbReference>